<name>R7UNB7_CAPTE</name>
<keyword evidence="4" id="KW-0677">Repeat</keyword>
<dbReference type="CDD" id="cd16226">
    <property type="entry name" value="EFh_CREC_Calumenin_like"/>
    <property type="match status" value="1"/>
</dbReference>
<dbReference type="SUPFAM" id="SSF47473">
    <property type="entry name" value="EF-hand"/>
    <property type="match status" value="2"/>
</dbReference>
<evidence type="ECO:0000256" key="9">
    <source>
        <dbReference type="ARBA" id="ARBA00056975"/>
    </source>
</evidence>
<keyword evidence="3" id="KW-0732">Signal</keyword>
<dbReference type="OrthoDB" id="293868at2759"/>
<comment type="function">
    <text evidence="9">Probable molecular chaperone assisting protein biosynthesis and transport in the endoplasmic reticulum. Required for the proper biosynthesis and transport of pulmonary surfactant-associated protein A/SP-A, pulmonary surfactant-associated protein D/SP-D and the lipid transporter ABCA3. By regulating both the proper expression and the degradation through the endoplasmic reticulum-associated protein degradation pathway of these proteins plays a crucial role in pulmonary surfactant homeostasis. Has an anti-fibrotic activity by negatively regulating the secretion of type I and type III collagens. This calcium-binding protein also transiently associates with immature PCSK6 and regulates its secretion.</text>
</comment>
<feature type="domain" description="EF-hand" evidence="12">
    <location>
        <begin position="107"/>
        <end position="142"/>
    </location>
</feature>
<feature type="domain" description="EF-hand" evidence="12">
    <location>
        <begin position="221"/>
        <end position="256"/>
    </location>
</feature>
<dbReference type="PANTHER" id="PTHR10827:SF52">
    <property type="entry name" value="IP16409P"/>
    <property type="match status" value="1"/>
</dbReference>
<keyword evidence="8" id="KW-0143">Chaperone</keyword>
<reference evidence="13 15" key="2">
    <citation type="journal article" date="2013" name="Nature">
        <title>Insights into bilaterian evolution from three spiralian genomes.</title>
        <authorList>
            <person name="Simakov O."/>
            <person name="Marletaz F."/>
            <person name="Cho S.J."/>
            <person name="Edsinger-Gonzales E."/>
            <person name="Havlak P."/>
            <person name="Hellsten U."/>
            <person name="Kuo D.H."/>
            <person name="Larsson T."/>
            <person name="Lv J."/>
            <person name="Arendt D."/>
            <person name="Savage R."/>
            <person name="Osoegawa K."/>
            <person name="de Jong P."/>
            <person name="Grimwood J."/>
            <person name="Chapman J.A."/>
            <person name="Shapiro H."/>
            <person name="Aerts A."/>
            <person name="Otillar R.P."/>
            <person name="Terry A.Y."/>
            <person name="Boore J.L."/>
            <person name="Grigoriev I.V."/>
            <person name="Lindberg D.R."/>
            <person name="Seaver E.C."/>
            <person name="Weisblat D.A."/>
            <person name="Putnam N.H."/>
            <person name="Rokhsar D.S."/>
        </authorList>
    </citation>
    <scope>NUCLEOTIDE SEQUENCE</scope>
    <source>
        <strain evidence="13 15">I ESC-2004</strain>
    </source>
</reference>
<dbReference type="Pfam" id="PF13499">
    <property type="entry name" value="EF-hand_7"/>
    <property type="match status" value="1"/>
</dbReference>
<evidence type="ECO:0000256" key="3">
    <source>
        <dbReference type="ARBA" id="ARBA00022729"/>
    </source>
</evidence>
<dbReference type="OMA" id="FEADVDH"/>
<comment type="subcellular location">
    <subcellularLocation>
        <location evidence="1">Endoplasmic reticulum lumen</location>
    </subcellularLocation>
</comment>
<dbReference type="InterPro" id="IPR018247">
    <property type="entry name" value="EF_Hand_1_Ca_BS"/>
</dbReference>
<dbReference type="GO" id="GO:0005509">
    <property type="term" value="F:calcium ion binding"/>
    <property type="evidence" value="ECO:0007669"/>
    <property type="project" value="InterPro"/>
</dbReference>
<feature type="domain" description="EF-hand" evidence="12">
    <location>
        <begin position="198"/>
        <end position="220"/>
    </location>
</feature>
<dbReference type="PROSITE" id="PS00018">
    <property type="entry name" value="EF_HAND_1"/>
    <property type="match status" value="5"/>
</dbReference>
<evidence type="ECO:0000313" key="13">
    <source>
        <dbReference type="EMBL" id="ELU08024.1"/>
    </source>
</evidence>
<evidence type="ECO:0000256" key="10">
    <source>
        <dbReference type="ARBA" id="ARBA00063143"/>
    </source>
</evidence>
<evidence type="ECO:0000256" key="11">
    <source>
        <dbReference type="ARBA" id="ARBA00072696"/>
    </source>
</evidence>
<dbReference type="PANTHER" id="PTHR10827">
    <property type="entry name" value="RETICULOCALBIN"/>
    <property type="match status" value="1"/>
</dbReference>
<evidence type="ECO:0000259" key="12">
    <source>
        <dbReference type="PROSITE" id="PS50222"/>
    </source>
</evidence>
<dbReference type="FunFam" id="1.10.238.10:FF:000104">
    <property type="entry name" value="calumenin isoform X1"/>
    <property type="match status" value="1"/>
</dbReference>
<gene>
    <name evidence="13" type="ORF">CAPTEDRAFT_149313</name>
</gene>
<comment type="subunit">
    <text evidence="10">Interacts with PCSK6 (immature form including the propeptide); probably involved in the maturation and the secretion of PCSK6.</text>
</comment>
<reference evidence="14" key="3">
    <citation type="submission" date="2015-06" db="UniProtKB">
        <authorList>
            <consortium name="EnsemblMetazoa"/>
        </authorList>
    </citation>
    <scope>IDENTIFICATION</scope>
</reference>
<keyword evidence="2" id="KW-0479">Metal-binding</keyword>
<dbReference type="FunFam" id="1.10.238.10:FF:000090">
    <property type="entry name" value="calumenin isoform X2"/>
    <property type="match status" value="1"/>
</dbReference>
<dbReference type="Proteomes" id="UP000014760">
    <property type="component" value="Unassembled WGS sequence"/>
</dbReference>
<evidence type="ECO:0000256" key="2">
    <source>
        <dbReference type="ARBA" id="ARBA00022723"/>
    </source>
</evidence>
<dbReference type="STRING" id="283909.R7UNB7"/>
<feature type="domain" description="EF-hand" evidence="12">
    <location>
        <begin position="144"/>
        <end position="179"/>
    </location>
</feature>
<reference evidence="15" key="1">
    <citation type="submission" date="2012-12" db="EMBL/GenBank/DDBJ databases">
        <authorList>
            <person name="Hellsten U."/>
            <person name="Grimwood J."/>
            <person name="Chapman J.A."/>
            <person name="Shapiro H."/>
            <person name="Aerts A."/>
            <person name="Otillar R.P."/>
            <person name="Terry A.Y."/>
            <person name="Boore J.L."/>
            <person name="Simakov O."/>
            <person name="Marletaz F."/>
            <person name="Cho S.-J."/>
            <person name="Edsinger-Gonzales E."/>
            <person name="Havlak P."/>
            <person name="Kuo D.-H."/>
            <person name="Larsson T."/>
            <person name="Lv J."/>
            <person name="Arendt D."/>
            <person name="Savage R."/>
            <person name="Osoegawa K."/>
            <person name="de Jong P."/>
            <person name="Lindberg D.R."/>
            <person name="Seaver E.C."/>
            <person name="Weisblat D.A."/>
            <person name="Putnam N.H."/>
            <person name="Grigoriev I.V."/>
            <person name="Rokhsar D.S."/>
        </authorList>
    </citation>
    <scope>NUCLEOTIDE SEQUENCE</scope>
    <source>
        <strain evidence="15">I ESC-2004</strain>
    </source>
</reference>
<organism evidence="13">
    <name type="scientific">Capitella teleta</name>
    <name type="common">Polychaete worm</name>
    <dbReference type="NCBI Taxonomy" id="283909"/>
    <lineage>
        <taxon>Eukaryota</taxon>
        <taxon>Metazoa</taxon>
        <taxon>Spiralia</taxon>
        <taxon>Lophotrochozoa</taxon>
        <taxon>Annelida</taxon>
        <taxon>Polychaeta</taxon>
        <taxon>Sedentaria</taxon>
        <taxon>Scolecida</taxon>
        <taxon>Capitellidae</taxon>
        <taxon>Capitella</taxon>
    </lineage>
</organism>
<dbReference type="SMART" id="SM00054">
    <property type="entry name" value="EFh"/>
    <property type="match status" value="4"/>
</dbReference>
<evidence type="ECO:0000256" key="4">
    <source>
        <dbReference type="ARBA" id="ARBA00022737"/>
    </source>
</evidence>
<dbReference type="Gene3D" id="1.10.238.10">
    <property type="entry name" value="EF-hand"/>
    <property type="match status" value="2"/>
</dbReference>
<dbReference type="FunCoup" id="R7UNB7">
    <property type="interactions" value="1326"/>
</dbReference>
<keyword evidence="5" id="KW-0256">Endoplasmic reticulum</keyword>
<evidence type="ECO:0000313" key="15">
    <source>
        <dbReference type="Proteomes" id="UP000014760"/>
    </source>
</evidence>
<feature type="domain" description="EF-hand" evidence="12">
    <location>
        <begin position="27"/>
        <end position="62"/>
    </location>
</feature>
<dbReference type="EMBL" id="KB299425">
    <property type="protein sequence ID" value="ELU08024.1"/>
    <property type="molecule type" value="Genomic_DNA"/>
</dbReference>
<dbReference type="HOGENOM" id="CLU_044718_0_1_1"/>
<dbReference type="PROSITE" id="PS50222">
    <property type="entry name" value="EF_HAND_2"/>
    <property type="match status" value="5"/>
</dbReference>
<accession>R7UNB7</accession>
<evidence type="ECO:0000256" key="7">
    <source>
        <dbReference type="ARBA" id="ARBA00023180"/>
    </source>
</evidence>
<dbReference type="EMBL" id="AMQN01006879">
    <property type="status" value="NOT_ANNOTATED_CDS"/>
    <property type="molecule type" value="Genomic_DNA"/>
</dbReference>
<evidence type="ECO:0000256" key="5">
    <source>
        <dbReference type="ARBA" id="ARBA00022824"/>
    </source>
</evidence>
<dbReference type="InterPro" id="IPR011992">
    <property type="entry name" value="EF-hand-dom_pair"/>
</dbReference>
<evidence type="ECO:0000313" key="14">
    <source>
        <dbReference type="EnsemblMetazoa" id="CapteP149313"/>
    </source>
</evidence>
<keyword evidence="15" id="KW-1185">Reference proteome</keyword>
<dbReference type="GO" id="GO:0015031">
    <property type="term" value="P:protein transport"/>
    <property type="evidence" value="ECO:0007669"/>
    <property type="project" value="UniProtKB-ARBA"/>
</dbReference>
<dbReference type="Pfam" id="PF13202">
    <property type="entry name" value="EF-hand_5"/>
    <property type="match status" value="1"/>
</dbReference>
<evidence type="ECO:0000256" key="1">
    <source>
        <dbReference type="ARBA" id="ARBA00004319"/>
    </source>
</evidence>
<keyword evidence="7" id="KW-0325">Glycoprotein</keyword>
<proteinExistence type="predicted"/>
<dbReference type="AlphaFoldDB" id="R7UNB7"/>
<dbReference type="InterPro" id="IPR002048">
    <property type="entry name" value="EF_hand_dom"/>
</dbReference>
<dbReference type="EnsemblMetazoa" id="CapteT149313">
    <property type="protein sequence ID" value="CapteP149313"/>
    <property type="gene ID" value="CapteG149313"/>
</dbReference>
<keyword evidence="6" id="KW-0106">Calcium</keyword>
<evidence type="ECO:0000256" key="6">
    <source>
        <dbReference type="ARBA" id="ARBA00022837"/>
    </source>
</evidence>
<protein>
    <recommendedName>
        <fullName evidence="11">Reticulocalbin-3</fullName>
    </recommendedName>
</protein>
<sequence>MHNPDYDHEAFLGREDAEAFDQLSPEESKRKLGLIYDKMDKDADGKVTEEELRNWIRHVQNRYIWSDTERQWNDHDPQDDKLSWQDYKKRTYGFMDEKEEESYNYVDMVRRDERRWNRADGDRDGHLTKEEFADFLHPEEAERMRDIVIDETLEDIDKDKDGKISLDEYIGDMWPNYDKGDEPDWVKNERDQFATFRDKNKDGVMDREEVQDWILPADYDHSEAEAKHLIFESDADRDGVLTREEVLEKYDTFVGSQATDFGEALERHDEF</sequence>
<evidence type="ECO:0000256" key="8">
    <source>
        <dbReference type="ARBA" id="ARBA00023186"/>
    </source>
</evidence>
<dbReference type="GO" id="GO:0005788">
    <property type="term" value="C:endoplasmic reticulum lumen"/>
    <property type="evidence" value="ECO:0007669"/>
    <property type="project" value="UniProtKB-SubCell"/>
</dbReference>